<dbReference type="RefSeq" id="WP_073365130.1">
    <property type="nucleotide sequence ID" value="NZ_FQVQ01000018.1"/>
</dbReference>
<dbReference type="PROSITE" id="PS51534">
    <property type="entry name" value="SEFIR"/>
    <property type="match status" value="1"/>
</dbReference>
<proteinExistence type="predicted"/>
<evidence type="ECO:0000313" key="3">
    <source>
        <dbReference type="Proteomes" id="UP000184147"/>
    </source>
</evidence>
<dbReference type="AlphaFoldDB" id="A0A1M5EC31"/>
<dbReference type="GO" id="GO:0007165">
    <property type="term" value="P:signal transduction"/>
    <property type="evidence" value="ECO:0007669"/>
    <property type="project" value="InterPro"/>
</dbReference>
<dbReference type="STRING" id="1124188.SAMN05444377_11849"/>
<evidence type="ECO:0000313" key="2">
    <source>
        <dbReference type="EMBL" id="SHF76694.1"/>
    </source>
</evidence>
<dbReference type="Pfam" id="PF13676">
    <property type="entry name" value="TIR_2"/>
    <property type="match status" value="1"/>
</dbReference>
<feature type="domain" description="SEFIR" evidence="1">
    <location>
        <begin position="154"/>
        <end position="286"/>
    </location>
</feature>
<evidence type="ECO:0000259" key="1">
    <source>
        <dbReference type="PROSITE" id="PS51534"/>
    </source>
</evidence>
<organism evidence="2 3">
    <name type="scientific">Flavobacterium fontis</name>
    <dbReference type="NCBI Taxonomy" id="1124188"/>
    <lineage>
        <taxon>Bacteria</taxon>
        <taxon>Pseudomonadati</taxon>
        <taxon>Bacteroidota</taxon>
        <taxon>Flavobacteriia</taxon>
        <taxon>Flavobacteriales</taxon>
        <taxon>Flavobacteriaceae</taxon>
        <taxon>Flavobacterium</taxon>
    </lineage>
</organism>
<dbReference type="InterPro" id="IPR013568">
    <property type="entry name" value="SEFIR_dom"/>
</dbReference>
<protein>
    <submittedName>
        <fullName evidence="2">TIR domain-containing protein</fullName>
    </submittedName>
</protein>
<sequence>MENQFGSQWPLHHFTHFHIESIEKSNYIIESGGTFQISGKIKNNVQEYATTYIIIKFANADNQHEIITFDSDRDFNEGEKESLRIVDIPPLGGKDFCVQIKLPEDIERQTLDMRIELWSPARRTWSRSSIDTIALFYRSNWGNGIDIIKKEDLIATVFISYSWFSDEHVKWVSKLAQELARRQIKATLDQKDLELGQPITKFMEKGIKSSICICVCSEAYTKKANDESSYGGVEYEISILSNQVLKGRLRSTIIPIIKDNPEKLLPDFLGSAKYINMDTEQWDGIPLTELARTIIKLSS</sequence>
<dbReference type="OrthoDB" id="5149141at2"/>
<dbReference type="SUPFAM" id="SSF52200">
    <property type="entry name" value="Toll/Interleukin receptor TIR domain"/>
    <property type="match status" value="1"/>
</dbReference>
<dbReference type="InterPro" id="IPR000157">
    <property type="entry name" value="TIR_dom"/>
</dbReference>
<name>A0A1M5EC31_9FLAO</name>
<accession>A0A1M5EC31</accession>
<dbReference type="InterPro" id="IPR035897">
    <property type="entry name" value="Toll_tir_struct_dom_sf"/>
</dbReference>
<gene>
    <name evidence="2" type="ORF">SAMN05444377_11849</name>
</gene>
<dbReference type="Proteomes" id="UP000184147">
    <property type="component" value="Unassembled WGS sequence"/>
</dbReference>
<keyword evidence="3" id="KW-1185">Reference proteome</keyword>
<dbReference type="EMBL" id="FQVQ01000018">
    <property type="protein sequence ID" value="SHF76694.1"/>
    <property type="molecule type" value="Genomic_DNA"/>
</dbReference>
<dbReference type="Gene3D" id="3.40.50.10140">
    <property type="entry name" value="Toll/interleukin-1 receptor homology (TIR) domain"/>
    <property type="match status" value="1"/>
</dbReference>
<reference evidence="2 3" key="1">
    <citation type="submission" date="2016-11" db="EMBL/GenBank/DDBJ databases">
        <authorList>
            <person name="Jaros S."/>
            <person name="Januszkiewicz K."/>
            <person name="Wedrychowicz H."/>
        </authorList>
    </citation>
    <scope>NUCLEOTIDE SEQUENCE [LARGE SCALE GENOMIC DNA]</scope>
    <source>
        <strain evidence="2 3">DSM 25660</strain>
    </source>
</reference>